<sequence length="727" mass="83427">MMHYLYLINTLLIGSIGQVICVSVNHGSMEIRKSISKLHESPRAFNSGSDSQNVAHIAAQPATQVCPTPTHEQQRDSELQELYHMTLNARESQGKKRKLSPDLNISHHVSGFQHMALMTGEPTRKPQLLTTPSLEKHKDVEIQSLSHLPLNAKETEGKKKKLSFDLNLPYDISWTESGNESPNHRTMTDQVEEYVPKHGSSYYFYEQPNTFTSNGPHAVVNTAYHKGERVSRLQPRPRKKALTNTNKSGIFQYTELQPPLASSSSRMSNARRDRQRGPAIFWRYTFKKSGESTLLADHRVRKIGERWHMVPSFPAIAQQLKQQGLKLAIHKGLHPEDSCKTRLAPWFHTLEMDMQNRFCLNTGSKEGSYDIHLAVLRANNYLTMQFLASLQVIHSAGLNEMDKLFPDGLEFIERFLDSWRQVKWDGALVQSIDTSKCLGTYTPLQILSHFLKSSRSSQLSLCISWSLCNDWYTVSTYTQKKKISFEDYVIMSHQYLARAEVFPELEVVPFSAPDMSQMKRHSLTEIHWENISADTNHYRTACRMMKTVGEKVLKNLLDKGSSLEFIESHCNHMAQKEVKWPHSWKGNINSLKRRVKNEVFPCTLGMIQLLYPFNNKQEELNPAVVEGFRFLKMLIKSWGEDDLERACEMESFSVKRFHKFDDAISIALLSHLMKLAPDSKIQIASSVFWGLWQVLKKMEGFKFTTRLPIKKQSDFIEAINKACIESG</sequence>
<feature type="signal peptide" evidence="1">
    <location>
        <begin position="1"/>
        <end position="17"/>
    </location>
</feature>
<dbReference type="HOGENOM" id="CLU_380857_0_0_1"/>
<dbReference type="VEuPathDB" id="FungiDB:MELLADRAFT_101877"/>
<gene>
    <name evidence="2" type="ORF">MELLADRAFT_101877</name>
</gene>
<keyword evidence="1" id="KW-0732">Signal</keyword>
<keyword evidence="3" id="KW-1185">Reference proteome</keyword>
<dbReference type="Proteomes" id="UP000001072">
    <property type="component" value="Unassembled WGS sequence"/>
</dbReference>
<reference evidence="3" key="1">
    <citation type="journal article" date="2011" name="Proc. Natl. Acad. Sci. U.S.A.">
        <title>Obligate biotrophy features unraveled by the genomic analysis of rust fungi.</title>
        <authorList>
            <person name="Duplessis S."/>
            <person name="Cuomo C.A."/>
            <person name="Lin Y.-C."/>
            <person name="Aerts A."/>
            <person name="Tisserant E."/>
            <person name="Veneault-Fourrey C."/>
            <person name="Joly D.L."/>
            <person name="Hacquard S."/>
            <person name="Amselem J."/>
            <person name="Cantarel B.L."/>
            <person name="Chiu R."/>
            <person name="Coutinho P.M."/>
            <person name="Feau N."/>
            <person name="Field M."/>
            <person name="Frey P."/>
            <person name="Gelhaye E."/>
            <person name="Goldberg J."/>
            <person name="Grabherr M.G."/>
            <person name="Kodira C.D."/>
            <person name="Kohler A."/>
            <person name="Kuees U."/>
            <person name="Lindquist E.A."/>
            <person name="Lucas S.M."/>
            <person name="Mago R."/>
            <person name="Mauceli E."/>
            <person name="Morin E."/>
            <person name="Murat C."/>
            <person name="Pangilinan J.L."/>
            <person name="Park R."/>
            <person name="Pearson M."/>
            <person name="Quesneville H."/>
            <person name="Rouhier N."/>
            <person name="Sakthikumar S."/>
            <person name="Salamov A.A."/>
            <person name="Schmutz J."/>
            <person name="Selles B."/>
            <person name="Shapiro H."/>
            <person name="Tanguay P."/>
            <person name="Tuskan G.A."/>
            <person name="Henrissat B."/>
            <person name="Van de Peer Y."/>
            <person name="Rouze P."/>
            <person name="Ellis J.G."/>
            <person name="Dodds P.N."/>
            <person name="Schein J.E."/>
            <person name="Zhong S."/>
            <person name="Hamelin R.C."/>
            <person name="Grigoriev I.V."/>
            <person name="Szabo L.J."/>
            <person name="Martin F."/>
        </authorList>
    </citation>
    <scope>NUCLEOTIDE SEQUENCE [LARGE SCALE GENOMIC DNA]</scope>
    <source>
        <strain evidence="3">98AG31 / pathotype 3-4-7</strain>
    </source>
</reference>
<dbReference type="RefSeq" id="XP_007404685.1">
    <property type="nucleotide sequence ID" value="XM_007404623.1"/>
</dbReference>
<name>F4R574_MELLP</name>
<evidence type="ECO:0000313" key="2">
    <source>
        <dbReference type="EMBL" id="EGG12310.1"/>
    </source>
</evidence>
<evidence type="ECO:0000313" key="3">
    <source>
        <dbReference type="Proteomes" id="UP000001072"/>
    </source>
</evidence>
<dbReference type="OrthoDB" id="10430917at2759"/>
<proteinExistence type="predicted"/>
<organism evidence="3">
    <name type="scientific">Melampsora larici-populina (strain 98AG31 / pathotype 3-4-7)</name>
    <name type="common">Poplar leaf rust fungus</name>
    <dbReference type="NCBI Taxonomy" id="747676"/>
    <lineage>
        <taxon>Eukaryota</taxon>
        <taxon>Fungi</taxon>
        <taxon>Dikarya</taxon>
        <taxon>Basidiomycota</taxon>
        <taxon>Pucciniomycotina</taxon>
        <taxon>Pucciniomycetes</taxon>
        <taxon>Pucciniales</taxon>
        <taxon>Melampsoraceae</taxon>
        <taxon>Melampsora</taxon>
    </lineage>
</organism>
<evidence type="ECO:0008006" key="4">
    <source>
        <dbReference type="Google" id="ProtNLM"/>
    </source>
</evidence>
<evidence type="ECO:0000256" key="1">
    <source>
        <dbReference type="SAM" id="SignalP"/>
    </source>
</evidence>
<dbReference type="InParanoid" id="F4R574"/>
<dbReference type="EMBL" id="GL883091">
    <property type="protein sequence ID" value="EGG12310.1"/>
    <property type="molecule type" value="Genomic_DNA"/>
</dbReference>
<dbReference type="GeneID" id="18921513"/>
<dbReference type="KEGG" id="mlr:MELLADRAFT_101877"/>
<accession>F4R574</accession>
<dbReference type="AlphaFoldDB" id="F4R574"/>
<protein>
    <recommendedName>
        <fullName evidence="4">Secreted protein</fullName>
    </recommendedName>
</protein>
<feature type="chain" id="PRO_5003321352" description="Secreted protein" evidence="1">
    <location>
        <begin position="18"/>
        <end position="727"/>
    </location>
</feature>